<comment type="caution">
    <text evidence="3">The sequence shown here is derived from an EMBL/GenBank/DDBJ whole genome shotgun (WGS) entry which is preliminary data.</text>
</comment>
<evidence type="ECO:0000256" key="1">
    <source>
        <dbReference type="SAM" id="MobiDB-lite"/>
    </source>
</evidence>
<protein>
    <submittedName>
        <fullName evidence="3">Uncharacterized protein</fullName>
    </submittedName>
</protein>
<keyword evidence="2" id="KW-0472">Membrane</keyword>
<evidence type="ECO:0000313" key="4">
    <source>
        <dbReference type="Proteomes" id="UP001324427"/>
    </source>
</evidence>
<gene>
    <name evidence="3" type="ORF">LTR36_010330</name>
</gene>
<keyword evidence="4" id="KW-1185">Reference proteome</keyword>
<organism evidence="3 4">
    <name type="scientific">Oleoguttula mirabilis</name>
    <dbReference type="NCBI Taxonomy" id="1507867"/>
    <lineage>
        <taxon>Eukaryota</taxon>
        <taxon>Fungi</taxon>
        <taxon>Dikarya</taxon>
        <taxon>Ascomycota</taxon>
        <taxon>Pezizomycotina</taxon>
        <taxon>Dothideomycetes</taxon>
        <taxon>Dothideomycetidae</taxon>
        <taxon>Mycosphaerellales</taxon>
        <taxon>Teratosphaeriaceae</taxon>
        <taxon>Oleoguttula</taxon>
    </lineage>
</organism>
<feature type="region of interest" description="Disordered" evidence="1">
    <location>
        <begin position="45"/>
        <end position="72"/>
    </location>
</feature>
<reference evidence="3 4" key="1">
    <citation type="submission" date="2021-11" db="EMBL/GenBank/DDBJ databases">
        <title>Black yeast isolated from Biological Soil Crust.</title>
        <authorList>
            <person name="Kurbessoian T."/>
        </authorList>
    </citation>
    <scope>NUCLEOTIDE SEQUENCE [LARGE SCALE GENOMIC DNA]</scope>
    <source>
        <strain evidence="3 4">CCFEE 5522</strain>
    </source>
</reference>
<proteinExistence type="predicted"/>
<evidence type="ECO:0000256" key="2">
    <source>
        <dbReference type="SAM" id="Phobius"/>
    </source>
</evidence>
<dbReference type="EMBL" id="JAVFHQ010000082">
    <property type="protein sequence ID" value="KAK4539796.1"/>
    <property type="molecule type" value="Genomic_DNA"/>
</dbReference>
<feature type="region of interest" description="Disordered" evidence="1">
    <location>
        <begin position="1"/>
        <end position="25"/>
    </location>
</feature>
<feature type="transmembrane region" description="Helical" evidence="2">
    <location>
        <begin position="101"/>
        <end position="122"/>
    </location>
</feature>
<name>A0AAV9J4B9_9PEZI</name>
<dbReference type="AlphaFoldDB" id="A0AAV9J4B9"/>
<keyword evidence="2" id="KW-0812">Transmembrane</keyword>
<evidence type="ECO:0000313" key="3">
    <source>
        <dbReference type="EMBL" id="KAK4539796.1"/>
    </source>
</evidence>
<accession>A0AAV9J4B9</accession>
<keyword evidence="2" id="KW-1133">Transmembrane helix</keyword>
<sequence>MQAPTPPPTAHTHTHTHNVSHGLPGPVYYPEPPLYEIDLLFTNLQQTSGSKRPPTDGAAAEAQPVNNPSLNHQSVSVLINPMGSPSAGAVANARARRMKGLAAFITLFVIVAVMIGLVVGSITSNGGKDA</sequence>
<dbReference type="Proteomes" id="UP001324427">
    <property type="component" value="Unassembled WGS sequence"/>
</dbReference>